<comment type="caution">
    <text evidence="1">The sequence shown here is derived from an EMBL/GenBank/DDBJ whole genome shotgun (WGS) entry which is preliminary data.</text>
</comment>
<evidence type="ECO:0000313" key="2">
    <source>
        <dbReference type="Proteomes" id="UP000013085"/>
    </source>
</evidence>
<dbReference type="EMBL" id="AGYR01000078">
    <property type="protein sequence ID" value="ENZ05822.1"/>
    <property type="molecule type" value="Genomic_DNA"/>
</dbReference>
<gene>
    <name evidence="1" type="ORF">HMPREF1090_05600</name>
</gene>
<protein>
    <submittedName>
        <fullName evidence="1">Uncharacterized protein</fullName>
    </submittedName>
</protein>
<accession>A0A0E2HFB4</accession>
<dbReference type="Proteomes" id="UP000013085">
    <property type="component" value="Unassembled WGS sequence"/>
</dbReference>
<dbReference type="PATRIC" id="fig|999408.3.peg.6006"/>
<dbReference type="AlphaFoldDB" id="A0A0E2HFB4"/>
<sequence>MVYEILGIERFEGISKKTGKPYDFTRFYAVPSRQPDKVRGRRVEQVDVWNGEYAPDISGIHPEDFVDISYGRGGFVEECRLVDSPN</sequence>
<proteinExistence type="predicted"/>
<evidence type="ECO:0000313" key="1">
    <source>
        <dbReference type="EMBL" id="ENZ05822.1"/>
    </source>
</evidence>
<reference evidence="1 2" key="1">
    <citation type="submission" date="2013-01" db="EMBL/GenBank/DDBJ databases">
        <title>The Genome Sequence of Clostridium clostridioforme 90A8.</title>
        <authorList>
            <consortium name="The Broad Institute Genome Sequencing Platform"/>
            <person name="Earl A."/>
            <person name="Ward D."/>
            <person name="Feldgarden M."/>
            <person name="Gevers D."/>
            <person name="Courvalin P."/>
            <person name="Lambert T."/>
            <person name="Walker B."/>
            <person name="Young S.K."/>
            <person name="Zeng Q."/>
            <person name="Gargeya S."/>
            <person name="Fitzgerald M."/>
            <person name="Haas B."/>
            <person name="Abouelleil A."/>
            <person name="Alvarado L."/>
            <person name="Arachchi H.M."/>
            <person name="Berlin A.M."/>
            <person name="Chapman S.B."/>
            <person name="Dewar J."/>
            <person name="Goldberg J."/>
            <person name="Griggs A."/>
            <person name="Gujja S."/>
            <person name="Hansen M."/>
            <person name="Howarth C."/>
            <person name="Imamovic A."/>
            <person name="Larimer J."/>
            <person name="McCowan C."/>
            <person name="Murphy C."/>
            <person name="Neiman D."/>
            <person name="Pearson M."/>
            <person name="Priest M."/>
            <person name="Roberts A."/>
            <person name="Saif S."/>
            <person name="Shea T."/>
            <person name="Sisk P."/>
            <person name="Sykes S."/>
            <person name="Wortman J."/>
            <person name="Nusbaum C."/>
            <person name="Birren B."/>
        </authorList>
    </citation>
    <scope>NUCLEOTIDE SEQUENCE [LARGE SCALE GENOMIC DNA]</scope>
    <source>
        <strain evidence="1 2">90A8</strain>
    </source>
</reference>
<name>A0A0E2HFB4_9FIRM</name>
<dbReference type="HOGENOM" id="CLU_2492341_0_0_9"/>
<organism evidence="1 2">
    <name type="scientific">[Clostridium] clostridioforme 90A8</name>
    <dbReference type="NCBI Taxonomy" id="999408"/>
    <lineage>
        <taxon>Bacteria</taxon>
        <taxon>Bacillati</taxon>
        <taxon>Bacillota</taxon>
        <taxon>Clostridia</taxon>
        <taxon>Lachnospirales</taxon>
        <taxon>Lachnospiraceae</taxon>
        <taxon>Enterocloster</taxon>
    </lineage>
</organism>
<dbReference type="RefSeq" id="WP_002567654.1">
    <property type="nucleotide sequence ID" value="NZ_KB851000.1"/>
</dbReference>